<dbReference type="GO" id="GO:0005634">
    <property type="term" value="C:nucleus"/>
    <property type="evidence" value="ECO:0007669"/>
    <property type="project" value="TreeGrafter"/>
</dbReference>
<evidence type="ECO:0000256" key="5">
    <source>
        <dbReference type="ARBA" id="ARBA00022777"/>
    </source>
</evidence>
<dbReference type="Gene3D" id="3.30.200.20">
    <property type="entry name" value="Phosphorylase Kinase, domain 1"/>
    <property type="match status" value="1"/>
</dbReference>
<dbReference type="GO" id="GO:0004694">
    <property type="term" value="F:eukaryotic translation initiation factor 2alpha kinase activity"/>
    <property type="evidence" value="ECO:0007669"/>
    <property type="project" value="TreeGrafter"/>
</dbReference>
<dbReference type="PROSITE" id="PS00108">
    <property type="entry name" value="PROTEIN_KINASE_ST"/>
    <property type="match status" value="1"/>
</dbReference>
<dbReference type="OMA" id="IGMEVFE"/>
<keyword evidence="5" id="KW-0418">Kinase</keyword>
<dbReference type="Gramene" id="BGIOSGA012575-TA">
    <property type="protein sequence ID" value="BGIOSGA012575-PA"/>
    <property type="gene ID" value="BGIOSGA012575"/>
</dbReference>
<dbReference type="PROSITE" id="PS00107">
    <property type="entry name" value="PROTEIN_KINASE_ATP"/>
    <property type="match status" value="1"/>
</dbReference>
<evidence type="ECO:0000256" key="6">
    <source>
        <dbReference type="ARBA" id="ARBA00022840"/>
    </source>
</evidence>
<comment type="catalytic activity">
    <reaction evidence="10">
        <text>L-seryl-[protein] + ATP = O-phospho-L-seryl-[protein] + ADP + H(+)</text>
        <dbReference type="Rhea" id="RHEA:17989"/>
        <dbReference type="Rhea" id="RHEA-COMP:9863"/>
        <dbReference type="Rhea" id="RHEA-COMP:11604"/>
        <dbReference type="ChEBI" id="CHEBI:15378"/>
        <dbReference type="ChEBI" id="CHEBI:29999"/>
        <dbReference type="ChEBI" id="CHEBI:30616"/>
        <dbReference type="ChEBI" id="CHEBI:83421"/>
        <dbReference type="ChEBI" id="CHEBI:456216"/>
        <dbReference type="EC" id="2.7.11.1"/>
    </reaction>
    <physiologicalReaction direction="left-to-right" evidence="10">
        <dbReference type="Rhea" id="RHEA:17990"/>
    </physiologicalReaction>
</comment>
<evidence type="ECO:0000256" key="11">
    <source>
        <dbReference type="PROSITE-ProRule" id="PRU10141"/>
    </source>
</evidence>
<accession>B8AP02</accession>
<evidence type="ECO:0000256" key="7">
    <source>
        <dbReference type="ARBA" id="ARBA00023193"/>
    </source>
</evidence>
<evidence type="ECO:0000256" key="3">
    <source>
        <dbReference type="ARBA" id="ARBA00022679"/>
    </source>
</evidence>
<evidence type="ECO:0000256" key="2">
    <source>
        <dbReference type="ARBA" id="ARBA00022527"/>
    </source>
</evidence>
<dbReference type="PANTHER" id="PTHR11042:SF160">
    <property type="entry name" value="EUKARYOTIC TRANSLATION INITIATION FACTOR 2-ALPHA KINASE 1"/>
    <property type="match status" value="1"/>
</dbReference>
<dbReference type="Pfam" id="PF00069">
    <property type="entry name" value="Pkinase"/>
    <property type="match status" value="1"/>
</dbReference>
<protein>
    <recommendedName>
        <fullName evidence="1">non-specific serine/threonine protein kinase</fullName>
        <ecNumber evidence="1">2.7.11.1</ecNumber>
    </recommendedName>
</protein>
<comment type="similarity">
    <text evidence="8">Belongs to the protein kinase superfamily. Ser/Thr protein kinase family. GCN2 subfamily.</text>
</comment>
<dbReference type="Proteomes" id="UP000007015">
    <property type="component" value="Chromosome 3"/>
</dbReference>
<keyword evidence="6 11" id="KW-0067">ATP-binding</keyword>
<keyword evidence="7" id="KW-0652">Protein synthesis inhibitor</keyword>
<dbReference type="PANTHER" id="PTHR11042">
    <property type="entry name" value="EUKARYOTIC TRANSLATION INITIATION FACTOR 2-ALPHA KINASE EIF2-ALPHA KINASE -RELATED"/>
    <property type="match status" value="1"/>
</dbReference>
<dbReference type="GO" id="GO:0005524">
    <property type="term" value="F:ATP binding"/>
    <property type="evidence" value="ECO:0007669"/>
    <property type="project" value="UniProtKB-UniRule"/>
</dbReference>
<dbReference type="InterPro" id="IPR017441">
    <property type="entry name" value="Protein_kinase_ATP_BS"/>
</dbReference>
<dbReference type="GO" id="GO:0017148">
    <property type="term" value="P:negative regulation of translation"/>
    <property type="evidence" value="ECO:0007669"/>
    <property type="project" value="UniProtKB-KW"/>
</dbReference>
<proteinExistence type="inferred from homology"/>
<keyword evidence="2 12" id="KW-0723">Serine/threonine-protein kinase</keyword>
<dbReference type="GO" id="GO:0005737">
    <property type="term" value="C:cytoplasm"/>
    <property type="evidence" value="ECO:0007669"/>
    <property type="project" value="TreeGrafter"/>
</dbReference>
<evidence type="ECO:0000256" key="8">
    <source>
        <dbReference type="ARBA" id="ARBA00037982"/>
    </source>
</evidence>
<evidence type="ECO:0000313" key="14">
    <source>
        <dbReference type="EMBL" id="EEC75206.1"/>
    </source>
</evidence>
<dbReference type="SMART" id="SM00220">
    <property type="entry name" value="S_TKc"/>
    <property type="match status" value="1"/>
</dbReference>
<dbReference type="SUPFAM" id="SSF56112">
    <property type="entry name" value="Protein kinase-like (PK-like)"/>
    <property type="match status" value="1"/>
</dbReference>
<dbReference type="HOGENOM" id="CLU_678603_0_0_1"/>
<evidence type="ECO:0000256" key="12">
    <source>
        <dbReference type="RuleBase" id="RU000304"/>
    </source>
</evidence>
<evidence type="ECO:0000256" key="10">
    <source>
        <dbReference type="ARBA" id="ARBA00048977"/>
    </source>
</evidence>
<dbReference type="EC" id="2.7.11.1" evidence="1"/>
<evidence type="ECO:0000256" key="1">
    <source>
        <dbReference type="ARBA" id="ARBA00012513"/>
    </source>
</evidence>
<dbReference type="PROSITE" id="PS50011">
    <property type="entry name" value="PROTEIN_KINASE_DOM"/>
    <property type="match status" value="1"/>
</dbReference>
<dbReference type="InterPro" id="IPR008271">
    <property type="entry name" value="Ser/Thr_kinase_AS"/>
</dbReference>
<evidence type="ECO:0000259" key="13">
    <source>
        <dbReference type="PROSITE" id="PS50011"/>
    </source>
</evidence>
<dbReference type="InterPro" id="IPR050339">
    <property type="entry name" value="CC_SR_Kinase"/>
</dbReference>
<evidence type="ECO:0000313" key="15">
    <source>
        <dbReference type="Proteomes" id="UP000007015"/>
    </source>
</evidence>
<evidence type="ECO:0000256" key="4">
    <source>
        <dbReference type="ARBA" id="ARBA00022741"/>
    </source>
</evidence>
<reference evidence="14 15" key="1">
    <citation type="journal article" date="2005" name="PLoS Biol.">
        <title>The genomes of Oryza sativa: a history of duplications.</title>
        <authorList>
            <person name="Yu J."/>
            <person name="Wang J."/>
            <person name="Lin W."/>
            <person name="Li S."/>
            <person name="Li H."/>
            <person name="Zhou J."/>
            <person name="Ni P."/>
            <person name="Dong W."/>
            <person name="Hu S."/>
            <person name="Zeng C."/>
            <person name="Zhang J."/>
            <person name="Zhang Y."/>
            <person name="Li R."/>
            <person name="Xu Z."/>
            <person name="Li S."/>
            <person name="Li X."/>
            <person name="Zheng H."/>
            <person name="Cong L."/>
            <person name="Lin L."/>
            <person name="Yin J."/>
            <person name="Geng J."/>
            <person name="Li G."/>
            <person name="Shi J."/>
            <person name="Liu J."/>
            <person name="Lv H."/>
            <person name="Li J."/>
            <person name="Wang J."/>
            <person name="Deng Y."/>
            <person name="Ran L."/>
            <person name="Shi X."/>
            <person name="Wang X."/>
            <person name="Wu Q."/>
            <person name="Li C."/>
            <person name="Ren X."/>
            <person name="Wang J."/>
            <person name="Wang X."/>
            <person name="Li D."/>
            <person name="Liu D."/>
            <person name="Zhang X."/>
            <person name="Ji Z."/>
            <person name="Zhao W."/>
            <person name="Sun Y."/>
            <person name="Zhang Z."/>
            <person name="Bao J."/>
            <person name="Han Y."/>
            <person name="Dong L."/>
            <person name="Ji J."/>
            <person name="Chen P."/>
            <person name="Wu S."/>
            <person name="Liu J."/>
            <person name="Xiao Y."/>
            <person name="Bu D."/>
            <person name="Tan J."/>
            <person name="Yang L."/>
            <person name="Ye C."/>
            <person name="Zhang J."/>
            <person name="Xu J."/>
            <person name="Zhou Y."/>
            <person name="Yu Y."/>
            <person name="Zhang B."/>
            <person name="Zhuang S."/>
            <person name="Wei H."/>
            <person name="Liu B."/>
            <person name="Lei M."/>
            <person name="Yu H."/>
            <person name="Li Y."/>
            <person name="Xu H."/>
            <person name="Wei S."/>
            <person name="He X."/>
            <person name="Fang L."/>
            <person name="Zhang Z."/>
            <person name="Zhang Y."/>
            <person name="Huang X."/>
            <person name="Su Z."/>
            <person name="Tong W."/>
            <person name="Li J."/>
            <person name="Tong Z."/>
            <person name="Li S."/>
            <person name="Ye J."/>
            <person name="Wang L."/>
            <person name="Fang L."/>
            <person name="Lei T."/>
            <person name="Chen C."/>
            <person name="Chen H."/>
            <person name="Xu Z."/>
            <person name="Li H."/>
            <person name="Huang H."/>
            <person name="Zhang F."/>
            <person name="Xu H."/>
            <person name="Li N."/>
            <person name="Zhao C."/>
            <person name="Li S."/>
            <person name="Dong L."/>
            <person name="Huang Y."/>
            <person name="Li L."/>
            <person name="Xi Y."/>
            <person name="Qi Q."/>
            <person name="Li W."/>
            <person name="Zhang B."/>
            <person name="Hu W."/>
            <person name="Zhang Y."/>
            <person name="Tian X."/>
            <person name="Jiao Y."/>
            <person name="Liang X."/>
            <person name="Jin J."/>
            <person name="Gao L."/>
            <person name="Zheng W."/>
            <person name="Hao B."/>
            <person name="Liu S."/>
            <person name="Wang W."/>
            <person name="Yuan L."/>
            <person name="Cao M."/>
            <person name="McDermott J."/>
            <person name="Samudrala R."/>
            <person name="Wang J."/>
            <person name="Wong G.K."/>
            <person name="Yang H."/>
        </authorList>
    </citation>
    <scope>NUCLEOTIDE SEQUENCE [LARGE SCALE GENOMIC DNA]</scope>
    <source>
        <strain evidence="15">cv. 93-11</strain>
    </source>
</reference>
<feature type="binding site" evidence="11">
    <location>
        <position position="207"/>
    </location>
    <ligand>
        <name>ATP</name>
        <dbReference type="ChEBI" id="CHEBI:30616"/>
    </ligand>
</feature>
<dbReference type="EMBL" id="CM000128">
    <property type="protein sequence ID" value="EEC75206.1"/>
    <property type="molecule type" value="Genomic_DNA"/>
</dbReference>
<evidence type="ECO:0000256" key="9">
    <source>
        <dbReference type="ARBA" id="ARBA00048659"/>
    </source>
</evidence>
<organism evidence="14 15">
    <name type="scientific">Oryza sativa subsp. indica</name>
    <name type="common">Rice</name>
    <dbReference type="NCBI Taxonomy" id="39946"/>
    <lineage>
        <taxon>Eukaryota</taxon>
        <taxon>Viridiplantae</taxon>
        <taxon>Streptophyta</taxon>
        <taxon>Embryophyta</taxon>
        <taxon>Tracheophyta</taxon>
        <taxon>Spermatophyta</taxon>
        <taxon>Magnoliopsida</taxon>
        <taxon>Liliopsida</taxon>
        <taxon>Poales</taxon>
        <taxon>Poaceae</taxon>
        <taxon>BOP clade</taxon>
        <taxon>Oryzoideae</taxon>
        <taxon>Oryzeae</taxon>
        <taxon>Oryzinae</taxon>
        <taxon>Oryza</taxon>
        <taxon>Oryza sativa</taxon>
    </lineage>
</organism>
<dbReference type="InterPro" id="IPR011009">
    <property type="entry name" value="Kinase-like_dom_sf"/>
</dbReference>
<gene>
    <name evidence="14" type="ORF">OsI_11460</name>
</gene>
<keyword evidence="15" id="KW-1185">Reference proteome</keyword>
<dbReference type="FunFam" id="1.10.510.10:FF:002294">
    <property type="match status" value="1"/>
</dbReference>
<sequence>MMAEDDKNDEVQIYLLVLEVEGEHPTSVFRLSNPLEKLPCQDSSICRALFSQDQVPIQVSTKPDSIQLKFQRANDLVECVELELTNGEHERTSNLELIIEPLKATAVLTSYDTAQGMSVLWRSTTIYSVVSMLDPKVKSVVLSNSDALKMIFGATVIRFRGHISKDSFYPLAIDFKRDFVPTGILGKGAHGSVYRCSRGIMPLAVKKVSKERKGNPCSEVEAMAKLSGANHVVQMYCAWSENAVSGLGYVYIGMEVFESNLDEYLDARKGVNLQKSTTIFAEIMAGVKEIHEAGIIHRDLKPLNILIDSDDHIYITDFGILYLTFQFSAKIKPYPSANVRYPGGPQYGTQFYCDPILNSTHLQHDEKVDFYSCGIIYFEMHLLGITKRRAYEKPQVADSEDREALE</sequence>
<dbReference type="FunFam" id="3.30.200.20:FF:000987">
    <property type="entry name" value="Os03g0335900 protein"/>
    <property type="match status" value="1"/>
</dbReference>
<keyword evidence="4 11" id="KW-0547">Nucleotide-binding</keyword>
<dbReference type="Gene3D" id="1.10.510.10">
    <property type="entry name" value="Transferase(Phosphotransferase) domain 1"/>
    <property type="match status" value="1"/>
</dbReference>
<dbReference type="STRING" id="39946.B8AP02"/>
<comment type="catalytic activity">
    <reaction evidence="9">
        <text>L-threonyl-[protein] + ATP = O-phospho-L-threonyl-[protein] + ADP + H(+)</text>
        <dbReference type="Rhea" id="RHEA:46608"/>
        <dbReference type="Rhea" id="RHEA-COMP:11060"/>
        <dbReference type="Rhea" id="RHEA-COMP:11605"/>
        <dbReference type="ChEBI" id="CHEBI:15378"/>
        <dbReference type="ChEBI" id="CHEBI:30013"/>
        <dbReference type="ChEBI" id="CHEBI:30616"/>
        <dbReference type="ChEBI" id="CHEBI:61977"/>
        <dbReference type="ChEBI" id="CHEBI:456216"/>
        <dbReference type="EC" id="2.7.11.1"/>
    </reaction>
    <physiologicalReaction direction="left-to-right" evidence="9">
        <dbReference type="Rhea" id="RHEA:46609"/>
    </physiologicalReaction>
</comment>
<feature type="domain" description="Protein kinase" evidence="13">
    <location>
        <begin position="179"/>
        <end position="406"/>
    </location>
</feature>
<dbReference type="InterPro" id="IPR000719">
    <property type="entry name" value="Prot_kinase_dom"/>
</dbReference>
<dbReference type="AlphaFoldDB" id="B8AP02"/>
<keyword evidence="3" id="KW-0808">Transferase</keyword>
<name>B8AP02_ORYSI</name>